<evidence type="ECO:0000256" key="5">
    <source>
        <dbReference type="SAM" id="MobiDB-lite"/>
    </source>
</evidence>
<evidence type="ECO:0000256" key="3">
    <source>
        <dbReference type="ARBA" id="ARBA00023125"/>
    </source>
</evidence>
<keyword evidence="4" id="KW-0804">Transcription</keyword>
<dbReference type="GO" id="GO:0016987">
    <property type="term" value="F:sigma factor activity"/>
    <property type="evidence" value="ECO:0007669"/>
    <property type="project" value="UniProtKB-KW"/>
</dbReference>
<dbReference type="InterPro" id="IPR013324">
    <property type="entry name" value="RNA_pol_sigma_r3/r4-like"/>
</dbReference>
<organism evidence="7">
    <name type="scientific">bioreactor metagenome</name>
    <dbReference type="NCBI Taxonomy" id="1076179"/>
    <lineage>
        <taxon>unclassified sequences</taxon>
        <taxon>metagenomes</taxon>
        <taxon>ecological metagenomes</taxon>
    </lineage>
</organism>
<reference evidence="7" key="1">
    <citation type="submission" date="2019-08" db="EMBL/GenBank/DDBJ databases">
        <authorList>
            <person name="Kucharzyk K."/>
            <person name="Murdoch R.W."/>
            <person name="Higgins S."/>
            <person name="Loffler F."/>
        </authorList>
    </citation>
    <scope>NUCLEOTIDE SEQUENCE</scope>
</reference>
<dbReference type="Pfam" id="PF04539">
    <property type="entry name" value="Sigma70_r3"/>
    <property type="match status" value="1"/>
</dbReference>
<dbReference type="GO" id="GO:0006352">
    <property type="term" value="P:DNA-templated transcription initiation"/>
    <property type="evidence" value="ECO:0007669"/>
    <property type="project" value="InterPro"/>
</dbReference>
<evidence type="ECO:0000256" key="2">
    <source>
        <dbReference type="ARBA" id="ARBA00023082"/>
    </source>
</evidence>
<dbReference type="SUPFAM" id="SSF88659">
    <property type="entry name" value="Sigma3 and sigma4 domains of RNA polymerase sigma factors"/>
    <property type="match status" value="2"/>
</dbReference>
<gene>
    <name evidence="7" type="primary">hrdB_1</name>
    <name evidence="7" type="ORF">SDC9_11501</name>
</gene>
<dbReference type="InterPro" id="IPR013325">
    <property type="entry name" value="RNA_pol_sigma_r2"/>
</dbReference>
<dbReference type="Gene3D" id="1.10.10.10">
    <property type="entry name" value="Winged helix-like DNA-binding domain superfamily/Winged helix DNA-binding domain"/>
    <property type="match status" value="2"/>
</dbReference>
<keyword evidence="2" id="KW-0731">Sigma factor</keyword>
<dbReference type="PANTHER" id="PTHR30603:SF47">
    <property type="entry name" value="RNA POLYMERASE SIGMA FACTOR SIGD, CHLOROPLASTIC"/>
    <property type="match status" value="1"/>
</dbReference>
<dbReference type="CDD" id="cd06171">
    <property type="entry name" value="Sigma70_r4"/>
    <property type="match status" value="1"/>
</dbReference>
<proteinExistence type="predicted"/>
<name>A0A644TFU9_9ZZZZ</name>
<dbReference type="Pfam" id="PF00140">
    <property type="entry name" value="Sigma70_r1_2"/>
    <property type="match status" value="1"/>
</dbReference>
<dbReference type="InterPro" id="IPR036388">
    <property type="entry name" value="WH-like_DNA-bd_sf"/>
</dbReference>
<dbReference type="AlphaFoldDB" id="A0A644TFU9"/>
<dbReference type="NCBIfam" id="TIGR02937">
    <property type="entry name" value="sigma70-ECF"/>
    <property type="match status" value="1"/>
</dbReference>
<dbReference type="InterPro" id="IPR009042">
    <property type="entry name" value="RNA_pol_sigma70_r1_2"/>
</dbReference>
<evidence type="ECO:0000256" key="1">
    <source>
        <dbReference type="ARBA" id="ARBA00023015"/>
    </source>
</evidence>
<evidence type="ECO:0000259" key="6">
    <source>
        <dbReference type="PROSITE" id="PS00716"/>
    </source>
</evidence>
<dbReference type="InterPro" id="IPR000943">
    <property type="entry name" value="RNA_pol_sigma70"/>
</dbReference>
<dbReference type="SUPFAM" id="SSF88946">
    <property type="entry name" value="Sigma2 domain of RNA polymerase sigma factors"/>
    <property type="match status" value="1"/>
</dbReference>
<dbReference type="PANTHER" id="PTHR30603">
    <property type="entry name" value="RNA POLYMERASE SIGMA FACTOR RPO"/>
    <property type="match status" value="1"/>
</dbReference>
<dbReference type="Pfam" id="PF04542">
    <property type="entry name" value="Sigma70_r2"/>
    <property type="match status" value="1"/>
</dbReference>
<dbReference type="InterPro" id="IPR014284">
    <property type="entry name" value="RNA_pol_sigma-70_dom"/>
</dbReference>
<evidence type="ECO:0000256" key="4">
    <source>
        <dbReference type="ARBA" id="ARBA00023163"/>
    </source>
</evidence>
<dbReference type="InterPro" id="IPR007627">
    <property type="entry name" value="RNA_pol_sigma70_r2"/>
</dbReference>
<evidence type="ECO:0000313" key="7">
    <source>
        <dbReference type="EMBL" id="MPL65836.1"/>
    </source>
</evidence>
<dbReference type="InterPro" id="IPR007624">
    <property type="entry name" value="RNA_pol_sigma70_r3"/>
</dbReference>
<dbReference type="Pfam" id="PF04545">
    <property type="entry name" value="Sigma70_r4"/>
    <property type="match status" value="1"/>
</dbReference>
<dbReference type="PRINTS" id="PR00046">
    <property type="entry name" value="SIGMA70FCT"/>
</dbReference>
<protein>
    <submittedName>
        <fullName evidence="7">RNA polymerase principal sigma factor HrdB</fullName>
    </submittedName>
</protein>
<accession>A0A644TFU9</accession>
<dbReference type="InterPro" id="IPR050239">
    <property type="entry name" value="Sigma-70_RNA_pol_init_factors"/>
</dbReference>
<keyword evidence="3" id="KW-0238">DNA-binding</keyword>
<feature type="domain" description="RNA polymerase sigma-70" evidence="6">
    <location>
        <begin position="305"/>
        <end position="331"/>
    </location>
</feature>
<dbReference type="Gene3D" id="1.10.601.10">
    <property type="entry name" value="RNA Polymerase Primary Sigma Factor"/>
    <property type="match status" value="1"/>
</dbReference>
<dbReference type="GO" id="GO:0003677">
    <property type="term" value="F:DNA binding"/>
    <property type="evidence" value="ECO:0007669"/>
    <property type="project" value="UniProtKB-KW"/>
</dbReference>
<feature type="region of interest" description="Disordered" evidence="5">
    <location>
        <begin position="1"/>
        <end position="41"/>
    </location>
</feature>
<dbReference type="EMBL" id="VSSQ01000030">
    <property type="protein sequence ID" value="MPL65836.1"/>
    <property type="molecule type" value="Genomic_DNA"/>
</dbReference>
<keyword evidence="1" id="KW-0805">Transcription regulation</keyword>
<sequence>MIQLRPYDDVSSSRGSLEPKNPDHIPYKSRKTARRDKAESEEQDPLSLYLYQISKIELLDAVEEQRLGREISELVSGLEALRAQAINADDPIDSKREIQKTERRLTDAKQKMVKANLRLVVSIAKGYQHRGLGLLDLIDEGNIGLLEAVGRFDYSRGYRFSTYATWWIRQAIIKSLADQGRVIRIPIHMLNIIRKCYYTARQLTQELSRDPGLDEIADRLNMSRQKLIKVMEFSQSTASLDSVMDGDNSTSLSELIRDDSTVDPYSEVFKTTLKEVLDCVLQGLSARENTILKLRYGLSGESTHTLEETGKVLGITRERVRQIQERALEKLREKDELSECGG</sequence>
<dbReference type="PROSITE" id="PS00716">
    <property type="entry name" value="SIGMA70_2"/>
    <property type="match status" value="1"/>
</dbReference>
<comment type="caution">
    <text evidence="7">The sequence shown here is derived from an EMBL/GenBank/DDBJ whole genome shotgun (WGS) entry which is preliminary data.</text>
</comment>
<dbReference type="InterPro" id="IPR007630">
    <property type="entry name" value="RNA_pol_sigma70_r4"/>
</dbReference>